<protein>
    <submittedName>
        <fullName evidence="2">Uncharacterized protein</fullName>
    </submittedName>
</protein>
<keyword evidence="3" id="KW-1185">Reference proteome</keyword>
<feature type="compositionally biased region" description="Basic and acidic residues" evidence="1">
    <location>
        <begin position="88"/>
        <end position="100"/>
    </location>
</feature>
<evidence type="ECO:0000256" key="1">
    <source>
        <dbReference type="SAM" id="MobiDB-lite"/>
    </source>
</evidence>
<comment type="caution">
    <text evidence="2">The sequence shown here is derived from an EMBL/GenBank/DDBJ whole genome shotgun (WGS) entry which is preliminary data.</text>
</comment>
<feature type="region of interest" description="Disordered" evidence="1">
    <location>
        <begin position="69"/>
        <end position="100"/>
    </location>
</feature>
<organism evidence="2 3">
    <name type="scientific">Gigaspora rosea</name>
    <dbReference type="NCBI Taxonomy" id="44941"/>
    <lineage>
        <taxon>Eukaryota</taxon>
        <taxon>Fungi</taxon>
        <taxon>Fungi incertae sedis</taxon>
        <taxon>Mucoromycota</taxon>
        <taxon>Glomeromycotina</taxon>
        <taxon>Glomeromycetes</taxon>
        <taxon>Diversisporales</taxon>
        <taxon>Gigasporaceae</taxon>
        <taxon>Gigaspora</taxon>
    </lineage>
</organism>
<sequence length="100" mass="11613">MATITGKLRYRREKTGINAWTSGWTMVAPESFGVIRWEVSNGIPPFQKKNLLETRISVYIYRGKREIPIEGTPSPYTEPYKKKKKRQKNDPAREDCIRPG</sequence>
<dbReference type="OrthoDB" id="2353542at2759"/>
<dbReference type="EMBL" id="QKWP01001269">
    <property type="protein sequence ID" value="RIB10285.1"/>
    <property type="molecule type" value="Genomic_DNA"/>
</dbReference>
<name>A0A397UJ25_9GLOM</name>
<reference evidence="2 3" key="1">
    <citation type="submission" date="2018-06" db="EMBL/GenBank/DDBJ databases">
        <title>Comparative genomics reveals the genomic features of Rhizophagus irregularis, R. cerebriforme, R. diaphanum and Gigaspora rosea, and their symbiotic lifestyle signature.</title>
        <authorList>
            <person name="Morin E."/>
            <person name="San Clemente H."/>
            <person name="Chen E.C.H."/>
            <person name="De La Providencia I."/>
            <person name="Hainaut M."/>
            <person name="Kuo A."/>
            <person name="Kohler A."/>
            <person name="Murat C."/>
            <person name="Tang N."/>
            <person name="Roy S."/>
            <person name="Loubradou J."/>
            <person name="Henrissat B."/>
            <person name="Grigoriev I.V."/>
            <person name="Corradi N."/>
            <person name="Roux C."/>
            <person name="Martin F.M."/>
        </authorList>
    </citation>
    <scope>NUCLEOTIDE SEQUENCE [LARGE SCALE GENOMIC DNA]</scope>
    <source>
        <strain evidence="2 3">DAOM 194757</strain>
    </source>
</reference>
<dbReference type="Proteomes" id="UP000266673">
    <property type="component" value="Unassembled WGS sequence"/>
</dbReference>
<proteinExistence type="predicted"/>
<gene>
    <name evidence="2" type="ORF">C2G38_2206536</name>
</gene>
<accession>A0A397UJ25</accession>
<evidence type="ECO:0000313" key="2">
    <source>
        <dbReference type="EMBL" id="RIB10285.1"/>
    </source>
</evidence>
<evidence type="ECO:0000313" key="3">
    <source>
        <dbReference type="Proteomes" id="UP000266673"/>
    </source>
</evidence>
<dbReference type="AlphaFoldDB" id="A0A397UJ25"/>